<dbReference type="Pfam" id="PF06445">
    <property type="entry name" value="GyrI-like"/>
    <property type="match status" value="1"/>
</dbReference>
<dbReference type="PRINTS" id="PR00032">
    <property type="entry name" value="HTHARAC"/>
</dbReference>
<evidence type="ECO:0000313" key="6">
    <source>
        <dbReference type="EMBL" id="MDC0669151.1"/>
    </source>
</evidence>
<dbReference type="SMART" id="SM00342">
    <property type="entry name" value="HTH_ARAC"/>
    <property type="match status" value="1"/>
</dbReference>
<evidence type="ECO:0000313" key="7">
    <source>
        <dbReference type="Proteomes" id="UP001217838"/>
    </source>
</evidence>
<name>A0ABT5B4X7_9BACT</name>
<keyword evidence="7" id="KW-1185">Reference proteome</keyword>
<dbReference type="PROSITE" id="PS00041">
    <property type="entry name" value="HTH_ARAC_FAMILY_1"/>
    <property type="match status" value="1"/>
</dbReference>
<dbReference type="PROSITE" id="PS01124">
    <property type="entry name" value="HTH_ARAC_FAMILY_2"/>
    <property type="match status" value="1"/>
</dbReference>
<dbReference type="RefSeq" id="WP_271998826.1">
    <property type="nucleotide sequence ID" value="NZ_JAQNDN010000007.1"/>
</dbReference>
<accession>A0ABT5B4X7</accession>
<dbReference type="SUPFAM" id="SSF46689">
    <property type="entry name" value="Homeodomain-like"/>
    <property type="match status" value="2"/>
</dbReference>
<sequence>MSDRLSAREEKAVAYAQAHLAAIAFIEGHLFEPLDLARVARAAGYSASEFSRRFTQMQGESVMAYVRGRRLETAAARILADPEARLIDLAIECGFTSQAAFTRAFTRAFGEAPGRLRRGADESPPQRRRRPGPGASAPALDERIEQLPELVLVGMARRFSPANYGELGGLWERLVALRQAAGGSRRDESFAVFFDREPGGTFEYFAAWRAWSEDVPAPLERVVLPAGRYLIVRHRLREGPLLPQLTAGQEAMDPIRRRVGVAWEFERYPANFGVVCRWVDRCLPLDEAVRRVPTRLTSSTAGRR</sequence>
<dbReference type="Gene3D" id="3.20.80.10">
    <property type="entry name" value="Regulatory factor, effector binding domain"/>
    <property type="match status" value="1"/>
</dbReference>
<gene>
    <name evidence="6" type="ORF">POL58_15475</name>
</gene>
<dbReference type="Proteomes" id="UP001217838">
    <property type="component" value="Unassembled WGS sequence"/>
</dbReference>
<dbReference type="Gene3D" id="1.10.10.60">
    <property type="entry name" value="Homeodomain-like"/>
    <property type="match status" value="2"/>
</dbReference>
<dbReference type="SUPFAM" id="SSF55136">
    <property type="entry name" value="Probable bacterial effector-binding domain"/>
    <property type="match status" value="1"/>
</dbReference>
<dbReference type="InterPro" id="IPR009057">
    <property type="entry name" value="Homeodomain-like_sf"/>
</dbReference>
<dbReference type="InterPro" id="IPR018060">
    <property type="entry name" value="HTH_AraC"/>
</dbReference>
<evidence type="ECO:0000256" key="4">
    <source>
        <dbReference type="SAM" id="MobiDB-lite"/>
    </source>
</evidence>
<keyword evidence="1" id="KW-0805">Transcription regulation</keyword>
<dbReference type="InterPro" id="IPR018062">
    <property type="entry name" value="HTH_AraC-typ_CS"/>
</dbReference>
<dbReference type="InterPro" id="IPR029442">
    <property type="entry name" value="GyrI-like"/>
</dbReference>
<evidence type="ECO:0000256" key="3">
    <source>
        <dbReference type="ARBA" id="ARBA00023163"/>
    </source>
</evidence>
<dbReference type="PANTHER" id="PTHR47504">
    <property type="entry name" value="RIGHT ORIGIN-BINDING PROTEIN"/>
    <property type="match status" value="1"/>
</dbReference>
<protein>
    <submittedName>
        <fullName evidence="6">AraC family transcriptional regulator</fullName>
    </submittedName>
</protein>
<dbReference type="InterPro" id="IPR050959">
    <property type="entry name" value="MarA-like"/>
</dbReference>
<dbReference type="Pfam" id="PF12833">
    <property type="entry name" value="HTH_18"/>
    <property type="match status" value="1"/>
</dbReference>
<evidence type="ECO:0000256" key="1">
    <source>
        <dbReference type="ARBA" id="ARBA00023015"/>
    </source>
</evidence>
<organism evidence="6 7">
    <name type="scientific">Nannocystis radixulma</name>
    <dbReference type="NCBI Taxonomy" id="2995305"/>
    <lineage>
        <taxon>Bacteria</taxon>
        <taxon>Pseudomonadati</taxon>
        <taxon>Myxococcota</taxon>
        <taxon>Polyangia</taxon>
        <taxon>Nannocystales</taxon>
        <taxon>Nannocystaceae</taxon>
        <taxon>Nannocystis</taxon>
    </lineage>
</organism>
<evidence type="ECO:0000259" key="5">
    <source>
        <dbReference type="PROSITE" id="PS01124"/>
    </source>
</evidence>
<dbReference type="PANTHER" id="PTHR47504:SF5">
    <property type="entry name" value="RIGHT ORIGIN-BINDING PROTEIN"/>
    <property type="match status" value="1"/>
</dbReference>
<feature type="domain" description="HTH araC/xylS-type" evidence="5">
    <location>
        <begin position="20"/>
        <end position="119"/>
    </location>
</feature>
<keyword evidence="3" id="KW-0804">Transcription</keyword>
<reference evidence="6 7" key="1">
    <citation type="submission" date="2022-11" db="EMBL/GenBank/DDBJ databases">
        <title>Minimal conservation of predation-associated metabolite biosynthetic gene clusters underscores biosynthetic potential of Myxococcota including descriptions for ten novel species: Archangium lansinium sp. nov., Myxococcus landrumus sp. nov., Nannocystis bai.</title>
        <authorList>
            <person name="Ahearne A."/>
            <person name="Stevens C."/>
            <person name="Dowd S."/>
        </authorList>
    </citation>
    <scope>NUCLEOTIDE SEQUENCE [LARGE SCALE GENOMIC DNA]</scope>
    <source>
        <strain evidence="6 7">NCELM</strain>
    </source>
</reference>
<proteinExistence type="predicted"/>
<feature type="region of interest" description="Disordered" evidence="4">
    <location>
        <begin position="114"/>
        <end position="139"/>
    </location>
</feature>
<keyword evidence="2" id="KW-0238">DNA-binding</keyword>
<dbReference type="InterPro" id="IPR020449">
    <property type="entry name" value="Tscrpt_reg_AraC-type_HTH"/>
</dbReference>
<evidence type="ECO:0000256" key="2">
    <source>
        <dbReference type="ARBA" id="ARBA00023125"/>
    </source>
</evidence>
<comment type="caution">
    <text evidence="6">The sequence shown here is derived from an EMBL/GenBank/DDBJ whole genome shotgun (WGS) entry which is preliminary data.</text>
</comment>
<dbReference type="InterPro" id="IPR011256">
    <property type="entry name" value="Reg_factor_effector_dom_sf"/>
</dbReference>
<dbReference type="EMBL" id="JAQNDN010000007">
    <property type="protein sequence ID" value="MDC0669151.1"/>
    <property type="molecule type" value="Genomic_DNA"/>
</dbReference>